<dbReference type="STRING" id="1209931.A0A135V2F3"/>
<organism evidence="1 2">
    <name type="scientific">Colletotrichum salicis</name>
    <dbReference type="NCBI Taxonomy" id="1209931"/>
    <lineage>
        <taxon>Eukaryota</taxon>
        <taxon>Fungi</taxon>
        <taxon>Dikarya</taxon>
        <taxon>Ascomycota</taxon>
        <taxon>Pezizomycotina</taxon>
        <taxon>Sordariomycetes</taxon>
        <taxon>Hypocreomycetidae</taxon>
        <taxon>Glomerellales</taxon>
        <taxon>Glomerellaceae</taxon>
        <taxon>Colletotrichum</taxon>
        <taxon>Colletotrichum acutatum species complex</taxon>
    </lineage>
</organism>
<proteinExistence type="predicted"/>
<accession>A0A135V2F3</accession>
<gene>
    <name evidence="1" type="ORF">CSAL01_01851</name>
</gene>
<evidence type="ECO:0000313" key="1">
    <source>
        <dbReference type="EMBL" id="KXH66840.1"/>
    </source>
</evidence>
<evidence type="ECO:0008006" key="3">
    <source>
        <dbReference type="Google" id="ProtNLM"/>
    </source>
</evidence>
<dbReference type="Pfam" id="PF22701">
    <property type="entry name" value="Mala_s_1-like"/>
    <property type="match status" value="1"/>
</dbReference>
<dbReference type="Proteomes" id="UP000070121">
    <property type="component" value="Unassembled WGS sequence"/>
</dbReference>
<sequence length="385" mass="42335">MNDKRDGRLLPRRTSSRYIRSSKLIASLTTHSTLSIGLKGLAALASVVSAFPFKLAETANCAAVSGTFEIENFKLYRENLDWGPIHCKIYISANFNSTVLVYDPYKATYDILSFDGITGVDPYHVSRINYDATTQSILISANSGEPFVTSGSNMTGGNKVIRWDTNTNSAAYTVDLADFTSKLAIDNSTGGGYQDFAEDKDGNAYVPSVFHVPAIVKITKTGELSSWYIGEPSSSSKYMYLGIIFHEVTNKLPGTHQHQHDLARRRLYPSDLECDGLLNPARYNRDVLLCSENGLQAITLWASKDGFESVEYIGKVMDNSTTDIATWASPTATVQIGNSIHISHEYFHDLNEFDVAGNRSTFPFVNAAADFDKLVLTAGFNVTDC</sequence>
<dbReference type="OrthoDB" id="4434395at2759"/>
<comment type="caution">
    <text evidence="1">The sequence shown here is derived from an EMBL/GenBank/DDBJ whole genome shotgun (WGS) entry which is preliminary data.</text>
</comment>
<reference evidence="1 2" key="1">
    <citation type="submission" date="2014-02" db="EMBL/GenBank/DDBJ databases">
        <title>The genome sequence of Colletotrichum salicis CBS 607.94.</title>
        <authorList>
            <person name="Baroncelli R."/>
            <person name="Thon M.R."/>
        </authorList>
    </citation>
    <scope>NUCLEOTIDE SEQUENCE [LARGE SCALE GENOMIC DNA]</scope>
    <source>
        <strain evidence="1 2">CBS 607.94</strain>
    </source>
</reference>
<protein>
    <recommendedName>
        <fullName evidence="3">Tri14-like protein</fullName>
    </recommendedName>
</protein>
<evidence type="ECO:0000313" key="2">
    <source>
        <dbReference type="Proteomes" id="UP000070121"/>
    </source>
</evidence>
<name>A0A135V2F3_9PEZI</name>
<dbReference type="InterPro" id="IPR054550">
    <property type="entry name" value="Mala_s_1-like"/>
</dbReference>
<keyword evidence="2" id="KW-1185">Reference proteome</keyword>
<dbReference type="SUPFAM" id="SSF63829">
    <property type="entry name" value="Calcium-dependent phosphotriesterase"/>
    <property type="match status" value="1"/>
</dbReference>
<dbReference type="AlphaFoldDB" id="A0A135V2F3"/>
<dbReference type="EMBL" id="JFFI01000585">
    <property type="protein sequence ID" value="KXH66840.1"/>
    <property type="molecule type" value="Genomic_DNA"/>
</dbReference>